<evidence type="ECO:0000256" key="1">
    <source>
        <dbReference type="SAM" id="MobiDB-lite"/>
    </source>
</evidence>
<evidence type="ECO:0000313" key="3">
    <source>
        <dbReference type="EMBL" id="EAQ80840.1"/>
    </source>
</evidence>
<evidence type="ECO:0000313" key="4">
    <source>
        <dbReference type="Proteomes" id="UP000004358"/>
    </source>
</evidence>
<dbReference type="Gene3D" id="2.20.28.160">
    <property type="match status" value="1"/>
</dbReference>
<dbReference type="Proteomes" id="UP000004358">
    <property type="component" value="Unassembled WGS sequence"/>
</dbReference>
<dbReference type="AlphaFoldDB" id="A3ZRS1"/>
<feature type="transmembrane region" description="Helical" evidence="2">
    <location>
        <begin position="174"/>
        <end position="201"/>
    </location>
</feature>
<evidence type="ECO:0000256" key="2">
    <source>
        <dbReference type="SAM" id="Phobius"/>
    </source>
</evidence>
<dbReference type="RefSeq" id="WP_002650397.1">
    <property type="nucleotide sequence ID" value="NZ_CH672376.1"/>
</dbReference>
<keyword evidence="2" id="KW-0812">Transmembrane</keyword>
<accession>A3ZRS1</accession>
<name>A3ZRS1_9BACT</name>
<dbReference type="HOGENOM" id="CLU_1286710_0_0_0"/>
<reference evidence="3 4" key="1">
    <citation type="submission" date="2006-02" db="EMBL/GenBank/DDBJ databases">
        <authorList>
            <person name="Amann R."/>
            <person name="Ferriera S."/>
            <person name="Johnson J."/>
            <person name="Kravitz S."/>
            <person name="Halpern A."/>
            <person name="Remington K."/>
            <person name="Beeson K."/>
            <person name="Tran B."/>
            <person name="Rogers Y.-H."/>
            <person name="Friedman R."/>
            <person name="Venter J.C."/>
        </authorList>
    </citation>
    <scope>NUCLEOTIDE SEQUENCE [LARGE SCALE GENOMIC DNA]</scope>
    <source>
        <strain evidence="3 4">DSM 3645</strain>
    </source>
</reference>
<feature type="compositionally biased region" description="Low complexity" evidence="1">
    <location>
        <begin position="43"/>
        <end position="55"/>
    </location>
</feature>
<feature type="transmembrane region" description="Helical" evidence="2">
    <location>
        <begin position="101"/>
        <end position="128"/>
    </location>
</feature>
<sequence length="214" mass="22557">MPTEFTCQVCKQQIRVPDGNEGKRTKCPHCSAIQPIPGGPTSGGSSFSDSSNPYGGEPPPNPFAEGAAPSPTGEANPYASPYSASSAAPRPIAKEEAKGKIAVPAIVCMISFGLSIALLGLAIIGTFINLANGMQPPEEAVVSLITCGFYFLTCVVGLFMLYSTMNLRSSLQAWIGFILALTPCTNCCFIIGIPFAIWGMIVLSDAEVQRQFQN</sequence>
<dbReference type="STRING" id="314230.DSM3645_12506"/>
<feature type="region of interest" description="Disordered" evidence="1">
    <location>
        <begin position="34"/>
        <end position="82"/>
    </location>
</feature>
<dbReference type="EMBL" id="AANZ01000007">
    <property type="protein sequence ID" value="EAQ80840.1"/>
    <property type="molecule type" value="Genomic_DNA"/>
</dbReference>
<keyword evidence="2" id="KW-0472">Membrane</keyword>
<proteinExistence type="predicted"/>
<protein>
    <submittedName>
        <fullName evidence="3">Uncharacterized protein</fullName>
    </submittedName>
</protein>
<dbReference type="eggNOG" id="COG5523">
    <property type="taxonomic scope" value="Bacteria"/>
</dbReference>
<dbReference type="OrthoDB" id="271578at2"/>
<feature type="transmembrane region" description="Helical" evidence="2">
    <location>
        <begin position="140"/>
        <end position="162"/>
    </location>
</feature>
<comment type="caution">
    <text evidence="3">The sequence shown here is derived from an EMBL/GenBank/DDBJ whole genome shotgun (WGS) entry which is preliminary data.</text>
</comment>
<organism evidence="3 4">
    <name type="scientific">Blastopirellula marina DSM 3645</name>
    <dbReference type="NCBI Taxonomy" id="314230"/>
    <lineage>
        <taxon>Bacteria</taxon>
        <taxon>Pseudomonadati</taxon>
        <taxon>Planctomycetota</taxon>
        <taxon>Planctomycetia</taxon>
        <taxon>Pirellulales</taxon>
        <taxon>Pirellulaceae</taxon>
        <taxon>Blastopirellula</taxon>
    </lineage>
</organism>
<gene>
    <name evidence="3" type="ORF">DSM3645_12506</name>
</gene>
<keyword evidence="2" id="KW-1133">Transmembrane helix</keyword>